<dbReference type="RefSeq" id="WP_081260961.1">
    <property type="nucleotide sequence ID" value="NZ_LSTR01000025.1"/>
</dbReference>
<dbReference type="Gene3D" id="1.10.620.20">
    <property type="entry name" value="Ribonucleotide Reductase, subunit A"/>
    <property type="match status" value="1"/>
</dbReference>
<dbReference type="GO" id="GO:0016491">
    <property type="term" value="F:oxidoreductase activity"/>
    <property type="evidence" value="ECO:0007669"/>
    <property type="project" value="InterPro"/>
</dbReference>
<organism evidence="1 2">
    <name type="scientific">Sphingobium yanoikuyae</name>
    <name type="common">Sphingomonas yanoikuyae</name>
    <dbReference type="NCBI Taxonomy" id="13690"/>
    <lineage>
        <taxon>Bacteria</taxon>
        <taxon>Pseudomonadati</taxon>
        <taxon>Pseudomonadota</taxon>
        <taxon>Alphaproteobacteria</taxon>
        <taxon>Sphingomonadales</taxon>
        <taxon>Sphingomonadaceae</taxon>
        <taxon>Sphingobium</taxon>
    </lineage>
</organism>
<sequence>MLESEARSERPPAQLSTLVLPIPKESAARAEFPRFRCFAAAQPITAVPVHCRLTDHAAGALAMLLPILGCGEEAAGLAFADLAATYAHDPLAAQVLDRIAAEEQVHDGLIHSLSAALPSAPPQAELRRRVRRFHIELGRGDPVARLARIAALDSAVCLLLSRLLRPGTPLAADVSVSAILQRIARDEASHVRAARGLALARAGERDLCDVGAPVRERLGALLGELGDAFEALAFDPRWLRDDVGRLPNGLYRP</sequence>
<dbReference type="InterPro" id="IPR012348">
    <property type="entry name" value="RNR-like"/>
</dbReference>
<proteinExistence type="predicted"/>
<dbReference type="OrthoDB" id="7596121at2"/>
<name>A0A177JW75_SPHYA</name>
<comment type="caution">
    <text evidence="1">The sequence shown here is derived from an EMBL/GenBank/DDBJ whole genome shotgun (WGS) entry which is preliminary data.</text>
</comment>
<gene>
    <name evidence="1" type="ORF">AX777_17325</name>
</gene>
<dbReference type="InterPro" id="IPR009078">
    <property type="entry name" value="Ferritin-like_SF"/>
</dbReference>
<dbReference type="AlphaFoldDB" id="A0A177JW75"/>
<evidence type="ECO:0000313" key="2">
    <source>
        <dbReference type="Proteomes" id="UP000077262"/>
    </source>
</evidence>
<protein>
    <recommendedName>
        <fullName evidence="3">Ferritin-like domain-containing protein</fullName>
    </recommendedName>
</protein>
<dbReference type="Proteomes" id="UP000077262">
    <property type="component" value="Unassembled WGS sequence"/>
</dbReference>
<evidence type="ECO:0000313" key="1">
    <source>
        <dbReference type="EMBL" id="OAH45373.1"/>
    </source>
</evidence>
<dbReference type="EMBL" id="LSTR01000025">
    <property type="protein sequence ID" value="OAH45373.1"/>
    <property type="molecule type" value="Genomic_DNA"/>
</dbReference>
<dbReference type="SUPFAM" id="SSF47240">
    <property type="entry name" value="Ferritin-like"/>
    <property type="match status" value="1"/>
</dbReference>
<evidence type="ECO:0008006" key="3">
    <source>
        <dbReference type="Google" id="ProtNLM"/>
    </source>
</evidence>
<reference evidence="1 2" key="1">
    <citation type="submission" date="2016-02" db="EMBL/GenBank/DDBJ databases">
        <authorList>
            <person name="Wen L."/>
            <person name="He K."/>
            <person name="Yang H."/>
        </authorList>
    </citation>
    <scope>NUCLEOTIDE SEQUENCE [LARGE SCALE GENOMIC DNA]</scope>
    <source>
        <strain evidence="1 2">CD09_2</strain>
    </source>
</reference>
<accession>A0A177JW75</accession>